<organism evidence="1 2">
    <name type="scientific">Caerostris extrusa</name>
    <name type="common">Bark spider</name>
    <name type="synonym">Caerostris bankana</name>
    <dbReference type="NCBI Taxonomy" id="172846"/>
    <lineage>
        <taxon>Eukaryota</taxon>
        <taxon>Metazoa</taxon>
        <taxon>Ecdysozoa</taxon>
        <taxon>Arthropoda</taxon>
        <taxon>Chelicerata</taxon>
        <taxon>Arachnida</taxon>
        <taxon>Araneae</taxon>
        <taxon>Araneomorphae</taxon>
        <taxon>Entelegynae</taxon>
        <taxon>Araneoidea</taxon>
        <taxon>Araneidae</taxon>
        <taxon>Caerostris</taxon>
    </lineage>
</organism>
<dbReference type="Proteomes" id="UP001054945">
    <property type="component" value="Unassembled WGS sequence"/>
</dbReference>
<sequence length="116" mass="13128">MNIIDYNEAYRTSILIMDAQLSIQTDSGQSIHIVGPFPIGFNEIIKLHVCFVCDIPSTKQYAPSKKGKASKHERHGVTDHYLYLYSSTPPVPLHQKTIEGHMARTSPLNIDKRSIY</sequence>
<evidence type="ECO:0000313" key="1">
    <source>
        <dbReference type="EMBL" id="GIZ00797.1"/>
    </source>
</evidence>
<evidence type="ECO:0000313" key="2">
    <source>
        <dbReference type="Proteomes" id="UP001054945"/>
    </source>
</evidence>
<gene>
    <name evidence="1" type="ORF">CEXT_803941</name>
</gene>
<dbReference type="AlphaFoldDB" id="A0AAV4Y0D1"/>
<reference evidence="1 2" key="1">
    <citation type="submission" date="2021-06" db="EMBL/GenBank/DDBJ databases">
        <title>Caerostris extrusa draft genome.</title>
        <authorList>
            <person name="Kono N."/>
            <person name="Arakawa K."/>
        </authorList>
    </citation>
    <scope>NUCLEOTIDE SEQUENCE [LARGE SCALE GENOMIC DNA]</scope>
</reference>
<protein>
    <submittedName>
        <fullName evidence="1">Uncharacterized protein</fullName>
    </submittedName>
</protein>
<name>A0AAV4Y0D1_CAEEX</name>
<dbReference type="EMBL" id="BPLR01018587">
    <property type="protein sequence ID" value="GIZ00797.1"/>
    <property type="molecule type" value="Genomic_DNA"/>
</dbReference>
<accession>A0AAV4Y0D1</accession>
<comment type="caution">
    <text evidence="1">The sequence shown here is derived from an EMBL/GenBank/DDBJ whole genome shotgun (WGS) entry which is preliminary data.</text>
</comment>
<keyword evidence="2" id="KW-1185">Reference proteome</keyword>
<proteinExistence type="predicted"/>